<protein>
    <submittedName>
        <fullName evidence="8">RNA polymerase sigma-70 factor, ECF subfamily</fullName>
    </submittedName>
</protein>
<dbReference type="PANTHER" id="PTHR43133">
    <property type="entry name" value="RNA POLYMERASE ECF-TYPE SIGMA FACTO"/>
    <property type="match status" value="1"/>
</dbReference>
<keyword evidence="2" id="KW-0805">Transcription regulation</keyword>
<feature type="domain" description="RNA polymerase sigma-70 region 2" evidence="6">
    <location>
        <begin position="38"/>
        <end position="94"/>
    </location>
</feature>
<dbReference type="GO" id="GO:0003677">
    <property type="term" value="F:DNA binding"/>
    <property type="evidence" value="ECO:0007669"/>
    <property type="project" value="UniProtKB-KW"/>
</dbReference>
<dbReference type="RefSeq" id="WP_072985382.1">
    <property type="nucleotide sequence ID" value="NZ_FQZB01000005.1"/>
</dbReference>
<dbReference type="InterPro" id="IPR013249">
    <property type="entry name" value="RNA_pol_sigma70_r4_t2"/>
</dbReference>
<feature type="domain" description="RNA polymerase sigma factor 70 region 4 type 2" evidence="7">
    <location>
        <begin position="130"/>
        <end position="171"/>
    </location>
</feature>
<comment type="similarity">
    <text evidence="1">Belongs to the sigma-70 factor family. ECF subfamily.</text>
</comment>
<dbReference type="Gene3D" id="1.10.10.10">
    <property type="entry name" value="Winged helix-like DNA-binding domain superfamily/Winged helix DNA-binding domain"/>
    <property type="match status" value="1"/>
</dbReference>
<dbReference type="Pfam" id="PF08281">
    <property type="entry name" value="Sigma70_r4_2"/>
    <property type="match status" value="1"/>
</dbReference>
<organism evidence="8 9">
    <name type="scientific">Clostridium cavendishii DSM 21758</name>
    <dbReference type="NCBI Taxonomy" id="1121302"/>
    <lineage>
        <taxon>Bacteria</taxon>
        <taxon>Bacillati</taxon>
        <taxon>Bacillota</taxon>
        <taxon>Clostridia</taxon>
        <taxon>Eubacteriales</taxon>
        <taxon>Clostridiaceae</taxon>
        <taxon>Clostridium</taxon>
    </lineage>
</organism>
<dbReference type="GO" id="GO:0006352">
    <property type="term" value="P:DNA-templated transcription initiation"/>
    <property type="evidence" value="ECO:0007669"/>
    <property type="project" value="InterPro"/>
</dbReference>
<reference evidence="8 9" key="1">
    <citation type="submission" date="2016-11" db="EMBL/GenBank/DDBJ databases">
        <authorList>
            <person name="Jaros S."/>
            <person name="Januszkiewicz K."/>
            <person name="Wedrychowicz H."/>
        </authorList>
    </citation>
    <scope>NUCLEOTIDE SEQUENCE [LARGE SCALE GENOMIC DNA]</scope>
    <source>
        <strain evidence="8 9">DSM 21758</strain>
    </source>
</reference>
<dbReference type="AlphaFoldDB" id="A0A1M6E9C3"/>
<keyword evidence="5" id="KW-0804">Transcription</keyword>
<dbReference type="InterPro" id="IPR014284">
    <property type="entry name" value="RNA_pol_sigma-70_dom"/>
</dbReference>
<name>A0A1M6E9C3_9CLOT</name>
<accession>A0A1M6E9C3</accession>
<dbReference type="PANTHER" id="PTHR43133:SF8">
    <property type="entry name" value="RNA POLYMERASE SIGMA FACTOR HI_1459-RELATED"/>
    <property type="match status" value="1"/>
</dbReference>
<dbReference type="InterPro" id="IPR013324">
    <property type="entry name" value="RNA_pol_sigma_r3/r4-like"/>
</dbReference>
<dbReference type="SUPFAM" id="SSF88659">
    <property type="entry name" value="Sigma3 and sigma4 domains of RNA polymerase sigma factors"/>
    <property type="match status" value="1"/>
</dbReference>
<evidence type="ECO:0000256" key="4">
    <source>
        <dbReference type="ARBA" id="ARBA00023125"/>
    </source>
</evidence>
<evidence type="ECO:0000256" key="1">
    <source>
        <dbReference type="ARBA" id="ARBA00010641"/>
    </source>
</evidence>
<dbReference type="SUPFAM" id="SSF88946">
    <property type="entry name" value="Sigma2 domain of RNA polymerase sigma factors"/>
    <property type="match status" value="1"/>
</dbReference>
<dbReference type="CDD" id="cd06171">
    <property type="entry name" value="Sigma70_r4"/>
    <property type="match status" value="1"/>
</dbReference>
<keyword evidence="4" id="KW-0238">DNA-binding</keyword>
<dbReference type="Proteomes" id="UP000184310">
    <property type="component" value="Unassembled WGS sequence"/>
</dbReference>
<keyword evidence="9" id="KW-1185">Reference proteome</keyword>
<evidence type="ECO:0000256" key="5">
    <source>
        <dbReference type="ARBA" id="ARBA00023163"/>
    </source>
</evidence>
<dbReference type="GO" id="GO:0016987">
    <property type="term" value="F:sigma factor activity"/>
    <property type="evidence" value="ECO:0007669"/>
    <property type="project" value="UniProtKB-KW"/>
</dbReference>
<dbReference type="InterPro" id="IPR039425">
    <property type="entry name" value="RNA_pol_sigma-70-like"/>
</dbReference>
<evidence type="ECO:0000259" key="7">
    <source>
        <dbReference type="Pfam" id="PF08281"/>
    </source>
</evidence>
<dbReference type="STRING" id="1121302.SAMN02745163_00792"/>
<evidence type="ECO:0000256" key="3">
    <source>
        <dbReference type="ARBA" id="ARBA00023082"/>
    </source>
</evidence>
<evidence type="ECO:0000313" key="9">
    <source>
        <dbReference type="Proteomes" id="UP000184310"/>
    </source>
</evidence>
<dbReference type="InterPro" id="IPR013325">
    <property type="entry name" value="RNA_pol_sigma_r2"/>
</dbReference>
<dbReference type="Gene3D" id="1.10.1740.10">
    <property type="match status" value="1"/>
</dbReference>
<evidence type="ECO:0000259" key="6">
    <source>
        <dbReference type="Pfam" id="PF04542"/>
    </source>
</evidence>
<dbReference type="OrthoDB" id="2678696at2"/>
<sequence length="181" mass="20879">MRINEENFLEQLNKENEKALDYVIKNYSGLVNGISISVLNNLGDKGLIEECNADVFLAVWNNISSFRGDSNNFKSWIAKITRFKAIDYYRKHSRQAMKEELDDNLVGDYDISLNEIEESEIVKEILSFEEPDKSIFIMRFILGLSAKEVGEKLSLSQGAIDSRVFRGKKKIRDKFLKKEVI</sequence>
<dbReference type="InterPro" id="IPR007627">
    <property type="entry name" value="RNA_pol_sigma70_r2"/>
</dbReference>
<dbReference type="InterPro" id="IPR036388">
    <property type="entry name" value="WH-like_DNA-bd_sf"/>
</dbReference>
<dbReference type="EMBL" id="FQZB01000005">
    <property type="protein sequence ID" value="SHI81969.1"/>
    <property type="molecule type" value="Genomic_DNA"/>
</dbReference>
<dbReference type="Pfam" id="PF04542">
    <property type="entry name" value="Sigma70_r2"/>
    <property type="match status" value="1"/>
</dbReference>
<evidence type="ECO:0000313" key="8">
    <source>
        <dbReference type="EMBL" id="SHI81969.1"/>
    </source>
</evidence>
<proteinExistence type="inferred from homology"/>
<keyword evidence="3" id="KW-0731">Sigma factor</keyword>
<gene>
    <name evidence="8" type="ORF">SAMN02745163_00792</name>
</gene>
<evidence type="ECO:0000256" key="2">
    <source>
        <dbReference type="ARBA" id="ARBA00023015"/>
    </source>
</evidence>
<dbReference type="NCBIfam" id="TIGR02937">
    <property type="entry name" value="sigma70-ECF"/>
    <property type="match status" value="1"/>
</dbReference>